<evidence type="ECO:0000313" key="2">
    <source>
        <dbReference type="EMBL" id="OHT15023.1"/>
    </source>
</evidence>
<evidence type="ECO:0000313" key="3">
    <source>
        <dbReference type="Proteomes" id="UP000179807"/>
    </source>
</evidence>
<feature type="compositionally biased region" description="Low complexity" evidence="1">
    <location>
        <begin position="41"/>
        <end position="69"/>
    </location>
</feature>
<organism evidence="2 3">
    <name type="scientific">Tritrichomonas foetus</name>
    <dbReference type="NCBI Taxonomy" id="1144522"/>
    <lineage>
        <taxon>Eukaryota</taxon>
        <taxon>Metamonada</taxon>
        <taxon>Parabasalia</taxon>
        <taxon>Tritrichomonadida</taxon>
        <taxon>Tritrichomonadidae</taxon>
        <taxon>Tritrichomonas</taxon>
    </lineage>
</organism>
<proteinExistence type="predicted"/>
<dbReference type="VEuPathDB" id="TrichDB:TRFO_14524"/>
<feature type="compositionally biased region" description="Basic and acidic residues" evidence="1">
    <location>
        <begin position="18"/>
        <end position="30"/>
    </location>
</feature>
<feature type="compositionally biased region" description="Polar residues" evidence="1">
    <location>
        <begin position="70"/>
        <end position="87"/>
    </location>
</feature>
<dbReference type="GeneID" id="94832574"/>
<reference evidence="2" key="1">
    <citation type="submission" date="2016-10" db="EMBL/GenBank/DDBJ databases">
        <authorList>
            <person name="Benchimol M."/>
            <person name="Almeida L.G."/>
            <person name="Vasconcelos A.T."/>
            <person name="Perreira-Neves A."/>
            <person name="Rosa I.A."/>
            <person name="Tasca T."/>
            <person name="Bogo M.R."/>
            <person name="de Souza W."/>
        </authorList>
    </citation>
    <scope>NUCLEOTIDE SEQUENCE [LARGE SCALE GENOMIC DNA]</scope>
    <source>
        <strain evidence="2">K</strain>
    </source>
</reference>
<dbReference type="AlphaFoldDB" id="A0A1J4KUR9"/>
<comment type="caution">
    <text evidence="2">The sequence shown here is derived from an EMBL/GenBank/DDBJ whole genome shotgun (WGS) entry which is preliminary data.</text>
</comment>
<evidence type="ECO:0000256" key="1">
    <source>
        <dbReference type="SAM" id="MobiDB-lite"/>
    </source>
</evidence>
<feature type="region of interest" description="Disordered" evidence="1">
    <location>
        <begin position="1"/>
        <end position="145"/>
    </location>
</feature>
<sequence length="145" mass="15721">MKQRKQNESSSLKNSIFGHDDSNNGIKTEENAQNSNIPETNNQANDNANNTSQNNVNNVVNIDVDGNRNALSNGKIESSASFAPENSQIRDRPSVEATTAIYFDVNSSDDDENDESQVVIRTSTTSEKMNDESGALADNSDSSGF</sequence>
<accession>A0A1J4KUR9</accession>
<name>A0A1J4KUR9_9EUKA</name>
<dbReference type="Proteomes" id="UP000179807">
    <property type="component" value="Unassembled WGS sequence"/>
</dbReference>
<dbReference type="RefSeq" id="XP_068368159.1">
    <property type="nucleotide sequence ID" value="XM_068497870.1"/>
</dbReference>
<dbReference type="EMBL" id="MLAK01000282">
    <property type="protein sequence ID" value="OHT15023.1"/>
    <property type="molecule type" value="Genomic_DNA"/>
</dbReference>
<gene>
    <name evidence="2" type="ORF">TRFO_14524</name>
</gene>
<protein>
    <submittedName>
        <fullName evidence="2">Uncharacterized protein</fullName>
    </submittedName>
</protein>
<keyword evidence="3" id="KW-1185">Reference proteome</keyword>
<feature type="compositionally biased region" description="Polar residues" evidence="1">
    <location>
        <begin position="31"/>
        <end position="40"/>
    </location>
</feature>